<accession>D8U8W0</accession>
<dbReference type="GeneID" id="9621942"/>
<dbReference type="RefSeq" id="XP_002955121.1">
    <property type="nucleotide sequence ID" value="XM_002955075.1"/>
</dbReference>
<dbReference type="AlphaFoldDB" id="D8U8W0"/>
<protein>
    <submittedName>
        <fullName evidence="1">Uncharacterized protein</fullName>
    </submittedName>
</protein>
<sequence length="360" mass="37390">MKPGSDTQRTAQILDIRLRDAAGLTCTLALVSKYFDDNVCLEVHQTKGLQVRAIDQAKCSFVDAFFPASTAHGLVPVFSRFDCDRAYFPMWIAPALLGRAIRTATEGHHLVLEAEVAAGSGQRSLGVVKSTRQELALLTPTTDALSCFVDGDAFTFTAEALFEAPDLLADILSDVRSSGCEEVSLALGPSSLQLSGRAGDNCSNLQVSLRGSAGPGMGALSLNAPKGTVQTHFKAGAPSAAPIPPAGEEAPLSATFELHGGGTCQIFIAPCLEDELQDEEKEGQGFTSIKAAEVSRRPGKRCVAEVVSEGCSGGSSGAGDGGWGVSPRGRVKRAGAAACDEATVPYNGSDSVLTVTARSQ</sequence>
<dbReference type="Gene3D" id="3.70.10.10">
    <property type="match status" value="1"/>
</dbReference>
<feature type="non-terminal residue" evidence="1">
    <location>
        <position position="360"/>
    </location>
</feature>
<evidence type="ECO:0000313" key="2">
    <source>
        <dbReference type="Proteomes" id="UP000001058"/>
    </source>
</evidence>
<gene>
    <name evidence="1" type="ORF">VOLCADRAFT_106648</name>
</gene>
<evidence type="ECO:0000313" key="1">
    <source>
        <dbReference type="EMBL" id="EFJ43875.1"/>
    </source>
</evidence>
<dbReference type="OrthoDB" id="541272at2759"/>
<dbReference type="KEGG" id="vcn:VOLCADRAFT_106648"/>
<dbReference type="EMBL" id="GL378369">
    <property type="protein sequence ID" value="EFJ43875.1"/>
    <property type="molecule type" value="Genomic_DNA"/>
</dbReference>
<proteinExistence type="predicted"/>
<organism evidence="2">
    <name type="scientific">Volvox carteri f. nagariensis</name>
    <dbReference type="NCBI Taxonomy" id="3068"/>
    <lineage>
        <taxon>Eukaryota</taxon>
        <taxon>Viridiplantae</taxon>
        <taxon>Chlorophyta</taxon>
        <taxon>core chlorophytes</taxon>
        <taxon>Chlorophyceae</taxon>
        <taxon>CS clade</taxon>
        <taxon>Chlamydomonadales</taxon>
        <taxon>Volvocaceae</taxon>
        <taxon>Volvox</taxon>
    </lineage>
</organism>
<dbReference type="InParanoid" id="D8U8W0"/>
<keyword evidence="2" id="KW-1185">Reference proteome</keyword>
<reference evidence="1 2" key="1">
    <citation type="journal article" date="2010" name="Science">
        <title>Genomic analysis of organismal complexity in the multicellular green alga Volvox carteri.</title>
        <authorList>
            <person name="Prochnik S.E."/>
            <person name="Umen J."/>
            <person name="Nedelcu A.M."/>
            <person name="Hallmann A."/>
            <person name="Miller S.M."/>
            <person name="Nishii I."/>
            <person name="Ferris P."/>
            <person name="Kuo A."/>
            <person name="Mitros T."/>
            <person name="Fritz-Laylin L.K."/>
            <person name="Hellsten U."/>
            <person name="Chapman J."/>
            <person name="Simakov O."/>
            <person name="Rensing S.A."/>
            <person name="Terry A."/>
            <person name="Pangilinan J."/>
            <person name="Kapitonov V."/>
            <person name="Jurka J."/>
            <person name="Salamov A."/>
            <person name="Shapiro H."/>
            <person name="Schmutz J."/>
            <person name="Grimwood J."/>
            <person name="Lindquist E."/>
            <person name="Lucas S."/>
            <person name="Grigoriev I.V."/>
            <person name="Schmitt R."/>
            <person name="Kirk D."/>
            <person name="Rokhsar D.S."/>
        </authorList>
    </citation>
    <scope>NUCLEOTIDE SEQUENCE [LARGE SCALE GENOMIC DNA]</scope>
    <source>
        <strain evidence="2">f. Nagariensis / Eve</strain>
    </source>
</reference>
<dbReference type="Proteomes" id="UP000001058">
    <property type="component" value="Unassembled WGS sequence"/>
</dbReference>
<name>D8U8W0_VOLCA</name>